<evidence type="ECO:0000313" key="1">
    <source>
        <dbReference type="EMBL" id="MFD2415734.1"/>
    </source>
</evidence>
<evidence type="ECO:0000313" key="2">
    <source>
        <dbReference type="Proteomes" id="UP001597417"/>
    </source>
</evidence>
<proteinExistence type="predicted"/>
<dbReference type="EMBL" id="JBHUKR010000004">
    <property type="protein sequence ID" value="MFD2415734.1"/>
    <property type="molecule type" value="Genomic_DNA"/>
</dbReference>
<protein>
    <submittedName>
        <fullName evidence="1">SCO2521 family protein</fullName>
    </submittedName>
</protein>
<reference evidence="2" key="1">
    <citation type="journal article" date="2019" name="Int. J. Syst. Evol. Microbiol.">
        <title>The Global Catalogue of Microorganisms (GCM) 10K type strain sequencing project: providing services to taxonomists for standard genome sequencing and annotation.</title>
        <authorList>
            <consortium name="The Broad Institute Genomics Platform"/>
            <consortium name="The Broad Institute Genome Sequencing Center for Infectious Disease"/>
            <person name="Wu L."/>
            <person name="Ma J."/>
        </authorList>
    </citation>
    <scope>NUCLEOTIDE SEQUENCE [LARGE SCALE GENOMIC DNA]</scope>
    <source>
        <strain evidence="2">CGMCC 4.7645</strain>
    </source>
</reference>
<dbReference type="NCBIfam" id="NF040565">
    <property type="entry name" value="SCO2521_fam"/>
    <property type="match status" value="1"/>
</dbReference>
<dbReference type="InterPro" id="IPR049749">
    <property type="entry name" value="SCO2521-like"/>
</dbReference>
<gene>
    <name evidence="1" type="ORF">ACFSXZ_05270</name>
</gene>
<dbReference type="RefSeq" id="WP_378261792.1">
    <property type="nucleotide sequence ID" value="NZ_JBHUKR010000004.1"/>
</dbReference>
<accession>A0ABW5FL23</accession>
<dbReference type="Proteomes" id="UP001597417">
    <property type="component" value="Unassembled WGS sequence"/>
</dbReference>
<comment type="caution">
    <text evidence="1">The sequence shown here is derived from an EMBL/GenBank/DDBJ whole genome shotgun (WGS) entry which is preliminary data.</text>
</comment>
<name>A0ABW5FL23_9PSEU</name>
<sequence>MIILGEIRTCLLHNSRPLPKAVVSELLGLKPGKRVRVTDRPVNLSVSPRLAVGVDCRLASEPSAKARGIGTVVSRAMVTGGVVLQASAHASLTRAASDIRQGWSHYARRVGTVEVIGKADAGQLALGHRTGGTGGVLDLGAIAEYLLDVVQMRPQLDHTTAIRARPTWVRWTAACADGLTEPVVRLRLEDEVSRTIEVVVAADQLGLAQRFCEDVALHDWLLTTLGSTIDQAARGDDARTDVLAAVVERLVHLWMPGAHVHPAMQTLWDKLERQPGFGRQWGAQVAQIRDLVALRTLRALEQARQRETADY</sequence>
<keyword evidence="2" id="KW-1185">Reference proteome</keyword>
<organism evidence="1 2">
    <name type="scientific">Amycolatopsis pigmentata</name>
    <dbReference type="NCBI Taxonomy" id="450801"/>
    <lineage>
        <taxon>Bacteria</taxon>
        <taxon>Bacillati</taxon>
        <taxon>Actinomycetota</taxon>
        <taxon>Actinomycetes</taxon>
        <taxon>Pseudonocardiales</taxon>
        <taxon>Pseudonocardiaceae</taxon>
        <taxon>Amycolatopsis</taxon>
    </lineage>
</organism>